<evidence type="ECO:0000313" key="2">
    <source>
        <dbReference type="Proteomes" id="UP000248168"/>
    </source>
</evidence>
<sequence length="298" mass="34421">MAHDLTNQLDRDGIVILPEFIAGPQLLGMQQAFETRLRHMAWNDTMGYERTEMYRHMIQDVLLLDQGFLDVALHPLILQVLKEYIGSQFQLVEAKGWLSLPTKNNFHGWHGDAWYDQHAVSTIPREVKLAIYLTDVRSGAFTYIKGSHRKQHPRLVQSHELAQVPRERIMEVPGTAGSAVLFDTSGIHRQATPVLEPRQAVFLNYHDPSIPLQQEDVEYYRYHPLLLNAAFLGNLTPEGQRVLGFGDKRNYQHGFERRRRHAFLEGISRSLLESSLQINQALYYPRRALAKARNLLRH</sequence>
<dbReference type="AlphaFoldDB" id="A0A330L7I9"/>
<protein>
    <recommendedName>
        <fullName evidence="3">Phytanoyl-CoA dioxygenase</fullName>
    </recommendedName>
</protein>
<accession>A0A330L7I9</accession>
<dbReference type="InterPro" id="IPR008775">
    <property type="entry name" value="Phytyl_CoA_dOase-like"/>
</dbReference>
<organism evidence="1 2">
    <name type="scientific">Nitrospira lenta</name>
    <dbReference type="NCBI Taxonomy" id="1436998"/>
    <lineage>
        <taxon>Bacteria</taxon>
        <taxon>Pseudomonadati</taxon>
        <taxon>Nitrospirota</taxon>
        <taxon>Nitrospiria</taxon>
        <taxon>Nitrospirales</taxon>
        <taxon>Nitrospiraceae</taxon>
        <taxon>Nitrospira</taxon>
    </lineage>
</organism>
<proteinExistence type="predicted"/>
<gene>
    <name evidence="1" type="ORF">NITLEN_40350</name>
</gene>
<dbReference type="SUPFAM" id="SSF51197">
    <property type="entry name" value="Clavaminate synthase-like"/>
    <property type="match status" value="1"/>
</dbReference>
<keyword evidence="2" id="KW-1185">Reference proteome</keyword>
<dbReference type="Pfam" id="PF05721">
    <property type="entry name" value="PhyH"/>
    <property type="match status" value="1"/>
</dbReference>
<dbReference type="GO" id="GO:0016706">
    <property type="term" value="F:2-oxoglutarate-dependent dioxygenase activity"/>
    <property type="evidence" value="ECO:0007669"/>
    <property type="project" value="UniProtKB-ARBA"/>
</dbReference>
<reference evidence="2" key="1">
    <citation type="submission" date="2018-04" db="EMBL/GenBank/DDBJ databases">
        <authorList>
            <person name="Lucker S."/>
            <person name="Sakoula D."/>
        </authorList>
    </citation>
    <scope>NUCLEOTIDE SEQUENCE [LARGE SCALE GENOMIC DNA]</scope>
</reference>
<dbReference type="RefSeq" id="WP_121990094.1">
    <property type="nucleotide sequence ID" value="NZ_OUNR01000017.1"/>
</dbReference>
<name>A0A330L7I9_9BACT</name>
<dbReference type="Gene3D" id="2.60.120.620">
    <property type="entry name" value="q2cbj1_9rhob like domain"/>
    <property type="match status" value="1"/>
</dbReference>
<evidence type="ECO:0008006" key="3">
    <source>
        <dbReference type="Google" id="ProtNLM"/>
    </source>
</evidence>
<dbReference type="EMBL" id="OUNR01000017">
    <property type="protein sequence ID" value="SPP65877.1"/>
    <property type="molecule type" value="Genomic_DNA"/>
</dbReference>
<dbReference type="OrthoDB" id="5897827at2"/>
<dbReference type="Proteomes" id="UP000248168">
    <property type="component" value="Unassembled WGS sequence"/>
</dbReference>
<dbReference type="InParanoid" id="A0A330L7I9"/>
<evidence type="ECO:0000313" key="1">
    <source>
        <dbReference type="EMBL" id="SPP65877.1"/>
    </source>
</evidence>